<name>A0A9X1Y7M2_9BACL</name>
<dbReference type="EMBL" id="JALPRK010000016">
    <property type="protein sequence ID" value="MCK8488707.1"/>
    <property type="molecule type" value="Genomic_DNA"/>
</dbReference>
<comment type="caution">
    <text evidence="2">The sequence shown here is derived from an EMBL/GenBank/DDBJ whole genome shotgun (WGS) entry which is preliminary data.</text>
</comment>
<dbReference type="PANTHER" id="PTHR21310">
    <property type="entry name" value="AMINOGLYCOSIDE PHOSPHOTRANSFERASE-RELATED-RELATED"/>
    <property type="match status" value="1"/>
</dbReference>
<evidence type="ECO:0000259" key="1">
    <source>
        <dbReference type="Pfam" id="PF01636"/>
    </source>
</evidence>
<dbReference type="Pfam" id="PF01636">
    <property type="entry name" value="APH"/>
    <property type="match status" value="1"/>
</dbReference>
<gene>
    <name evidence="2" type="ORF">M0651_16135</name>
</gene>
<protein>
    <submittedName>
        <fullName evidence="2">Aminoglycoside phosphotransferase family protein</fullName>
    </submittedName>
</protein>
<dbReference type="SUPFAM" id="SSF56112">
    <property type="entry name" value="Protein kinase-like (PK-like)"/>
    <property type="match status" value="1"/>
</dbReference>
<feature type="domain" description="Aminoglycoside phosphotransferase" evidence="1">
    <location>
        <begin position="6"/>
        <end position="204"/>
    </location>
</feature>
<dbReference type="InterPro" id="IPR051678">
    <property type="entry name" value="AGP_Transferase"/>
</dbReference>
<evidence type="ECO:0000313" key="2">
    <source>
        <dbReference type="EMBL" id="MCK8488707.1"/>
    </source>
</evidence>
<dbReference type="AlphaFoldDB" id="A0A9X1Y7M2"/>
<dbReference type="Gene3D" id="3.90.1200.10">
    <property type="match status" value="1"/>
</dbReference>
<dbReference type="RefSeq" id="WP_248552769.1">
    <property type="nucleotide sequence ID" value="NZ_JALPRK010000016.1"/>
</dbReference>
<dbReference type="InterPro" id="IPR011009">
    <property type="entry name" value="Kinase-like_dom_sf"/>
</dbReference>
<dbReference type="Proteomes" id="UP001139534">
    <property type="component" value="Unassembled WGS sequence"/>
</dbReference>
<proteinExistence type="predicted"/>
<dbReference type="InterPro" id="IPR002575">
    <property type="entry name" value="Aminoglycoside_PTrfase"/>
</dbReference>
<keyword evidence="3" id="KW-1185">Reference proteome</keyword>
<sequence length="244" mass="27729">MELDQQVGKGNTAQIYLHEGKIYKLFHRGLPHDEASREAEKQRWARDCGLPVPKVLGLEPIDGQQAIVMEYVPGPTLGERIRREPGKVADYLSQAAEMQIRIHGAEAASWPAMTERLAHKIAASGLTLRQQDDLLRRLQDQPEGTRLCHGDFHVHNLIQADTGLYVIDWVDSTRGDVRADVCRSYLLYYELSKEIADLYLQLYCEKSRFSKDEILSWLPILAGARLSENVSPQAAETWHKLISR</sequence>
<evidence type="ECO:0000313" key="3">
    <source>
        <dbReference type="Proteomes" id="UP001139534"/>
    </source>
</evidence>
<organism evidence="2 3">
    <name type="scientific">Paenibacillus mellifer</name>
    <dbReference type="NCBI Taxonomy" id="2937794"/>
    <lineage>
        <taxon>Bacteria</taxon>
        <taxon>Bacillati</taxon>
        <taxon>Bacillota</taxon>
        <taxon>Bacilli</taxon>
        <taxon>Bacillales</taxon>
        <taxon>Paenibacillaceae</taxon>
        <taxon>Paenibacillus</taxon>
    </lineage>
</organism>
<reference evidence="2" key="1">
    <citation type="submission" date="2022-04" db="EMBL/GenBank/DDBJ databases">
        <authorList>
            <person name="Seo M.-J."/>
        </authorList>
    </citation>
    <scope>NUCLEOTIDE SEQUENCE</scope>
    <source>
        <strain evidence="2">MBLB2552</strain>
    </source>
</reference>
<accession>A0A9X1Y7M2</accession>